<dbReference type="Proteomes" id="UP001165740">
    <property type="component" value="Chromosome 9"/>
</dbReference>
<feature type="compositionally biased region" description="Acidic residues" evidence="1">
    <location>
        <begin position="1"/>
        <end position="10"/>
    </location>
</feature>
<feature type="compositionally biased region" description="Basic and acidic residues" evidence="1">
    <location>
        <begin position="244"/>
        <end position="254"/>
    </location>
</feature>
<feature type="compositionally biased region" description="Basic and acidic residues" evidence="1">
    <location>
        <begin position="106"/>
        <end position="142"/>
    </location>
</feature>
<dbReference type="SUPFAM" id="SSF56219">
    <property type="entry name" value="DNase I-like"/>
    <property type="match status" value="1"/>
</dbReference>
<dbReference type="GO" id="GO:0016791">
    <property type="term" value="F:phosphatase activity"/>
    <property type="evidence" value="ECO:0007669"/>
    <property type="project" value="InterPro"/>
</dbReference>
<keyword evidence="3" id="KW-1185">Reference proteome</keyword>
<feature type="region of interest" description="Disordered" evidence="1">
    <location>
        <begin position="1"/>
        <end position="404"/>
    </location>
</feature>
<evidence type="ECO:0000259" key="2">
    <source>
        <dbReference type="SMART" id="SM00128"/>
    </source>
</evidence>
<feature type="compositionally biased region" description="Polar residues" evidence="1">
    <location>
        <begin position="211"/>
        <end position="231"/>
    </location>
</feature>
<dbReference type="AlphaFoldDB" id="A0A9W3BBX6"/>
<evidence type="ECO:0000313" key="7">
    <source>
        <dbReference type="RefSeq" id="XP_055896924.1"/>
    </source>
</evidence>
<dbReference type="RefSeq" id="XP_055896926.1">
    <property type="nucleotide sequence ID" value="XM_056040951.1"/>
</dbReference>
<evidence type="ECO:0000256" key="1">
    <source>
        <dbReference type="SAM" id="MobiDB-lite"/>
    </source>
</evidence>
<evidence type="ECO:0000313" key="4">
    <source>
        <dbReference type="RefSeq" id="XP_055896921.1"/>
    </source>
</evidence>
<feature type="compositionally biased region" description="Low complexity" evidence="1">
    <location>
        <begin position="160"/>
        <end position="170"/>
    </location>
</feature>
<feature type="compositionally biased region" description="Polar residues" evidence="1">
    <location>
        <begin position="58"/>
        <end position="77"/>
    </location>
</feature>
<dbReference type="OrthoDB" id="2248459at2759"/>
<accession>A0A9W3BBX6</accession>
<name>A0A9W3BBX6_BIOGL</name>
<feature type="compositionally biased region" description="Basic and acidic residues" evidence="1">
    <location>
        <begin position="45"/>
        <end position="54"/>
    </location>
</feature>
<feature type="compositionally biased region" description="Basic and acidic residues" evidence="1">
    <location>
        <begin position="351"/>
        <end position="364"/>
    </location>
</feature>
<reference evidence="4 5" key="1">
    <citation type="submission" date="2025-04" db="UniProtKB">
        <authorList>
            <consortium name="RefSeq"/>
        </authorList>
    </citation>
    <scope>IDENTIFICATION</scope>
</reference>
<dbReference type="RefSeq" id="XP_055896923.1">
    <property type="nucleotide sequence ID" value="XM_056040948.1"/>
</dbReference>
<dbReference type="InterPro" id="IPR000300">
    <property type="entry name" value="IPPc"/>
</dbReference>
<evidence type="ECO:0000313" key="8">
    <source>
        <dbReference type="RefSeq" id="XP_055896925.1"/>
    </source>
</evidence>
<dbReference type="GeneID" id="106080069"/>
<evidence type="ECO:0000313" key="3">
    <source>
        <dbReference type="Proteomes" id="UP001165740"/>
    </source>
</evidence>
<dbReference type="InterPro" id="IPR036691">
    <property type="entry name" value="Endo/exonu/phosph_ase_sf"/>
</dbReference>
<dbReference type="RefSeq" id="XP_055896925.1">
    <property type="nucleotide sequence ID" value="XM_056040950.1"/>
</dbReference>
<dbReference type="SMART" id="SM00128">
    <property type="entry name" value="IPPc"/>
    <property type="match status" value="1"/>
</dbReference>
<feature type="compositionally biased region" description="Basic residues" evidence="1">
    <location>
        <begin position="306"/>
        <end position="316"/>
    </location>
</feature>
<feature type="compositionally biased region" description="Basic residues" evidence="1">
    <location>
        <begin position="16"/>
        <end position="33"/>
    </location>
</feature>
<organism evidence="3 7">
    <name type="scientific">Biomphalaria glabrata</name>
    <name type="common">Bloodfluke planorb</name>
    <name type="synonym">Freshwater snail</name>
    <dbReference type="NCBI Taxonomy" id="6526"/>
    <lineage>
        <taxon>Eukaryota</taxon>
        <taxon>Metazoa</taxon>
        <taxon>Spiralia</taxon>
        <taxon>Lophotrochozoa</taxon>
        <taxon>Mollusca</taxon>
        <taxon>Gastropoda</taxon>
        <taxon>Heterobranchia</taxon>
        <taxon>Euthyneura</taxon>
        <taxon>Panpulmonata</taxon>
        <taxon>Hygrophila</taxon>
        <taxon>Lymnaeoidea</taxon>
        <taxon>Planorbidae</taxon>
        <taxon>Biomphalaria</taxon>
    </lineage>
</organism>
<sequence length="837" mass="94690">MEDANDDELETITTTRQRKKKGTLTKLKEKKQKGLGSNTSLNVESKTDLVKVDGDPQIVQNSSTTTNADNQNFFQFSTKDKIESNDKLVDKPKPKARVSKRPQIASDEKDNLEKQDNEKEKIKLLDDLENSKNVKINGEQKIDSILQSSGFVPKPPLTPRTPKSTPRTPRGYIPFGKLDKQNQDGGSSSSGIDVDDKQTAGSTDIKGKPLNDSNQIESENVMQRLTRQPPVQNRPAKRLLNRRGSKDSLSKDTFVEGDNEIKNVVSTPSNPKLNNISTNKNIEDIKSEKSITASSPENPDILSKGKYLKSSKKKSVLKNDSNEKPRADNQSLSQLSLRNLDQNESSINSLDMKEVNSKVRKVENENNSSSMKAKFAHSPPSSVRLDPISPLHHPPPLSEEFTSNSLRTSYKIDSNAKNSLPLEEVDKISNKSDSAADRLSQKSFTSTSVLPLITTKEARSRMFMLSETTIGSCSGSYLGVEELTRYFPNKKVKVFVGTWNMNELKDVNAPLQDFILPEKCEYVQDIYAIGTQENDMNKKEWELTLQELLISSHVMYHSVSHGSLHLVIFIRRDLIWFCSNPEDDIISLRALTMVKTKGAIGISMRLFGTSYLFINCHLTSDRDNDISRKKLRLENYFKVIREMRLPKTVQNSPSIKKSGDVTTAFDCVFWFGDLNFRIERERQAVVGKVNEITSEEFPNFETLLGGDQLLKYMSEDKIFGGFQEGRINFYPTFKFDLNKDSYDSSTKSRVPSYTDRVVFRCKKKNDIQCLHYDAVMSIKVSDHRPVFGHYETSIRPGEDGVTYSPGHFDRTIYLEALRRRVTKKSGEKKQSAICLLQ</sequence>
<dbReference type="PANTHER" id="PTHR47039:SF1">
    <property type="entry name" value="INOSITOL POLYPHOSPHATE 5-PHOSPHATASE E"/>
    <property type="match status" value="1"/>
</dbReference>
<feature type="domain" description="Inositol polyphosphate-related phosphatase" evidence="2">
    <location>
        <begin position="490"/>
        <end position="798"/>
    </location>
</feature>
<dbReference type="RefSeq" id="XP_055896921.1">
    <property type="nucleotide sequence ID" value="XM_056040946.1"/>
</dbReference>
<feature type="compositionally biased region" description="Polar residues" evidence="1">
    <location>
        <begin position="264"/>
        <end position="280"/>
    </location>
</feature>
<evidence type="ECO:0000313" key="6">
    <source>
        <dbReference type="RefSeq" id="XP_055896923.1"/>
    </source>
</evidence>
<proteinExistence type="predicted"/>
<dbReference type="Gene3D" id="3.60.10.10">
    <property type="entry name" value="Endonuclease/exonuclease/phosphatase"/>
    <property type="match status" value="1"/>
</dbReference>
<feature type="compositionally biased region" description="Basic and acidic residues" evidence="1">
    <location>
        <begin position="78"/>
        <end position="93"/>
    </location>
</feature>
<dbReference type="Pfam" id="PF22669">
    <property type="entry name" value="Exo_endo_phos2"/>
    <property type="match status" value="1"/>
</dbReference>
<evidence type="ECO:0000313" key="5">
    <source>
        <dbReference type="RefSeq" id="XP_055896922.1"/>
    </source>
</evidence>
<dbReference type="InterPro" id="IPR053321">
    <property type="entry name" value="IPP-5-Phosphatase_Type_IV"/>
</dbReference>
<dbReference type="GO" id="GO:0046856">
    <property type="term" value="P:phosphatidylinositol dephosphorylation"/>
    <property type="evidence" value="ECO:0007669"/>
    <property type="project" value="InterPro"/>
</dbReference>
<evidence type="ECO:0000313" key="9">
    <source>
        <dbReference type="RefSeq" id="XP_055896926.1"/>
    </source>
</evidence>
<protein>
    <submittedName>
        <fullName evidence="4 5">Phosphatidylinositol polyphosphate 5-phosphatase type IV-like</fullName>
    </submittedName>
</protein>
<gene>
    <name evidence="4 5 6 7 8 9" type="primary">LOC106080069</name>
</gene>
<feature type="compositionally biased region" description="Polar residues" evidence="1">
    <location>
        <begin position="35"/>
        <end position="44"/>
    </location>
</feature>
<dbReference type="RefSeq" id="XP_055896922.1">
    <property type="nucleotide sequence ID" value="XM_056040947.1"/>
</dbReference>
<dbReference type="RefSeq" id="XP_055896924.1">
    <property type="nucleotide sequence ID" value="XM_056040949.1"/>
</dbReference>
<dbReference type="PANTHER" id="PTHR47039">
    <property type="entry name" value="INOSITOL POLYPHOSPHATE 5-PHOSPHATASE E"/>
    <property type="match status" value="1"/>
</dbReference>
<feature type="compositionally biased region" description="Low complexity" evidence="1">
    <location>
        <begin position="328"/>
        <end position="343"/>
    </location>
</feature>